<evidence type="ECO:0000313" key="2">
    <source>
        <dbReference type="Proteomes" id="UP000285794"/>
    </source>
</evidence>
<gene>
    <name evidence="1" type="ORF">DWB61_06900</name>
</gene>
<dbReference type="PANTHER" id="PTHR41291:SF1">
    <property type="entry name" value="DNA ALKYLATION REPAIR PROTEIN"/>
    <property type="match status" value="1"/>
</dbReference>
<dbReference type="InterPro" id="IPR014825">
    <property type="entry name" value="DNA_alkylation"/>
</dbReference>
<sequence>MEFFIDDENIEKQFQELFKEVLQLRNGEVHSEMKKYGLNYQKALGASVVNLKELAKRYESNHLLAQKMWGKGFRESRIMASLLEKPQEVSEQQVKRWIDEADSNELLEQMCMNLLVALPNLNTQVLTWMKSEEEKESICATMTIGRLALVDKERGNAIFENYINGLPIHLQHSYLIKQLPRALGKIARRNELLKQLVFSNVQKLKEADDKWLEVYEELQAEFPDIN</sequence>
<dbReference type="Gene3D" id="1.25.10.90">
    <property type="match status" value="1"/>
</dbReference>
<dbReference type="Pfam" id="PF08713">
    <property type="entry name" value="DNA_alkylation"/>
    <property type="match status" value="1"/>
</dbReference>
<dbReference type="Proteomes" id="UP000285794">
    <property type="component" value="Unassembled WGS sequence"/>
</dbReference>
<evidence type="ECO:0000313" key="1">
    <source>
        <dbReference type="EMBL" id="RRG22535.1"/>
    </source>
</evidence>
<dbReference type="AlphaFoldDB" id="A0A425Y340"/>
<organism evidence="1 2">
    <name type="scientific">Ancylomarina euxinus</name>
    <dbReference type="NCBI Taxonomy" id="2283627"/>
    <lineage>
        <taxon>Bacteria</taxon>
        <taxon>Pseudomonadati</taxon>
        <taxon>Bacteroidota</taxon>
        <taxon>Bacteroidia</taxon>
        <taxon>Marinilabiliales</taxon>
        <taxon>Marinifilaceae</taxon>
        <taxon>Ancylomarina</taxon>
    </lineage>
</organism>
<accession>A0A425Y340</accession>
<dbReference type="InterPro" id="IPR016024">
    <property type="entry name" value="ARM-type_fold"/>
</dbReference>
<reference evidence="1 2" key="1">
    <citation type="submission" date="2018-07" db="EMBL/GenBank/DDBJ databases">
        <title>Draft genome sequence of Ancylomarina sp. M1P.</title>
        <authorList>
            <person name="Yadav S."/>
            <person name="Villanueva L."/>
            <person name="Damste J.S.S."/>
        </authorList>
    </citation>
    <scope>NUCLEOTIDE SEQUENCE [LARGE SCALE GENOMIC DNA]</scope>
    <source>
        <strain evidence="1 2">M1P</strain>
    </source>
</reference>
<protein>
    <recommendedName>
        <fullName evidence="3">DNA alkylation repair protein</fullName>
    </recommendedName>
</protein>
<name>A0A425Y340_9BACT</name>
<evidence type="ECO:0008006" key="3">
    <source>
        <dbReference type="Google" id="ProtNLM"/>
    </source>
</evidence>
<dbReference type="SUPFAM" id="SSF48371">
    <property type="entry name" value="ARM repeat"/>
    <property type="match status" value="1"/>
</dbReference>
<comment type="caution">
    <text evidence="1">The sequence shown here is derived from an EMBL/GenBank/DDBJ whole genome shotgun (WGS) entry which is preliminary data.</text>
</comment>
<dbReference type="EMBL" id="QQWG01000005">
    <property type="protein sequence ID" value="RRG22535.1"/>
    <property type="molecule type" value="Genomic_DNA"/>
</dbReference>
<dbReference type="OrthoDB" id="1122333at2"/>
<keyword evidence="2" id="KW-1185">Reference proteome</keyword>
<proteinExistence type="predicted"/>
<dbReference type="RefSeq" id="WP_125030162.1">
    <property type="nucleotide sequence ID" value="NZ_JAPXVP010000001.1"/>
</dbReference>
<dbReference type="PANTHER" id="PTHR41291">
    <property type="entry name" value="DNA ALKYLATION REPAIR PROTEIN"/>
    <property type="match status" value="1"/>
</dbReference>